<dbReference type="EMBL" id="KQ414755">
    <property type="protein sequence ID" value="KOC61765.1"/>
    <property type="molecule type" value="Genomic_DNA"/>
</dbReference>
<feature type="compositionally biased region" description="Basic and acidic residues" evidence="1">
    <location>
        <begin position="78"/>
        <end position="87"/>
    </location>
</feature>
<evidence type="ECO:0000313" key="2">
    <source>
        <dbReference type="EMBL" id="KOC61765.1"/>
    </source>
</evidence>
<feature type="compositionally biased region" description="Acidic residues" evidence="1">
    <location>
        <begin position="131"/>
        <end position="140"/>
    </location>
</feature>
<proteinExistence type="predicted"/>
<dbReference type="Proteomes" id="UP000053825">
    <property type="component" value="Unassembled WGS sequence"/>
</dbReference>
<protein>
    <submittedName>
        <fullName evidence="2">Uncharacterized protein</fullName>
    </submittedName>
</protein>
<feature type="region of interest" description="Disordered" evidence="1">
    <location>
        <begin position="62"/>
        <end position="161"/>
    </location>
</feature>
<evidence type="ECO:0000256" key="1">
    <source>
        <dbReference type="SAM" id="MobiDB-lite"/>
    </source>
</evidence>
<sequence>MVTGLQSPRDVDKPTHWMTGLFSIPPVVICSVSGLCTHGNTSFFSHGIISVEPILESATRHACKPSSAEFSPPAMDAARGEIDKLARSEAGGEATTSESEKNPTKKAKAKKKEEEEEEEEEETVKKQSKEAEEEEEDEDQASSKERDQAGGGRRENERRPR</sequence>
<dbReference type="AlphaFoldDB" id="A0A0L7QT16"/>
<name>A0A0L7QT16_9HYME</name>
<organism evidence="2 3">
    <name type="scientific">Habropoda laboriosa</name>
    <dbReference type="NCBI Taxonomy" id="597456"/>
    <lineage>
        <taxon>Eukaryota</taxon>
        <taxon>Metazoa</taxon>
        <taxon>Ecdysozoa</taxon>
        <taxon>Arthropoda</taxon>
        <taxon>Hexapoda</taxon>
        <taxon>Insecta</taxon>
        <taxon>Pterygota</taxon>
        <taxon>Neoptera</taxon>
        <taxon>Endopterygota</taxon>
        <taxon>Hymenoptera</taxon>
        <taxon>Apocrita</taxon>
        <taxon>Aculeata</taxon>
        <taxon>Apoidea</taxon>
        <taxon>Anthophila</taxon>
        <taxon>Apidae</taxon>
        <taxon>Habropoda</taxon>
    </lineage>
</organism>
<evidence type="ECO:0000313" key="3">
    <source>
        <dbReference type="Proteomes" id="UP000053825"/>
    </source>
</evidence>
<reference evidence="2 3" key="1">
    <citation type="submission" date="2015-07" db="EMBL/GenBank/DDBJ databases">
        <title>The genome of Habropoda laboriosa.</title>
        <authorList>
            <person name="Pan H."/>
            <person name="Kapheim K."/>
        </authorList>
    </citation>
    <scope>NUCLEOTIDE SEQUENCE [LARGE SCALE GENOMIC DNA]</scope>
    <source>
        <strain evidence="2">0110345459</strain>
    </source>
</reference>
<feature type="compositionally biased region" description="Basic and acidic residues" evidence="1">
    <location>
        <begin position="141"/>
        <end position="161"/>
    </location>
</feature>
<accession>A0A0L7QT16</accession>
<gene>
    <name evidence="2" type="ORF">WH47_03022</name>
</gene>
<keyword evidence="3" id="KW-1185">Reference proteome</keyword>